<name>A0A9X2E246_9NOCA</name>
<evidence type="ECO:0000313" key="6">
    <source>
        <dbReference type="Proteomes" id="UP001139157"/>
    </source>
</evidence>
<dbReference type="InterPro" id="IPR050153">
    <property type="entry name" value="Metal_Ion_Import_ABC"/>
</dbReference>
<evidence type="ECO:0000256" key="2">
    <source>
        <dbReference type="ARBA" id="ARBA00022741"/>
    </source>
</evidence>
<accession>A0A9X2E246</accession>
<evidence type="ECO:0000259" key="4">
    <source>
        <dbReference type="PROSITE" id="PS50893"/>
    </source>
</evidence>
<proteinExistence type="predicted"/>
<dbReference type="InterPro" id="IPR017871">
    <property type="entry name" value="ABC_transporter-like_CS"/>
</dbReference>
<dbReference type="AlphaFoldDB" id="A0A9X2E246"/>
<dbReference type="SUPFAM" id="SSF52540">
    <property type="entry name" value="P-loop containing nucleoside triphosphate hydrolases"/>
    <property type="match status" value="1"/>
</dbReference>
<reference evidence="5" key="1">
    <citation type="submission" date="2022-06" db="EMBL/GenBank/DDBJ databases">
        <title>Novel species in genus nocardia.</title>
        <authorList>
            <person name="Li F."/>
        </authorList>
    </citation>
    <scope>NUCLEOTIDE SEQUENCE</scope>
    <source>
        <strain evidence="5">CDC141</strain>
    </source>
</reference>
<dbReference type="Proteomes" id="UP001139157">
    <property type="component" value="Unassembled WGS sequence"/>
</dbReference>
<comment type="caution">
    <text evidence="5">The sequence shown here is derived from an EMBL/GenBank/DDBJ whole genome shotgun (WGS) entry which is preliminary data.</text>
</comment>
<dbReference type="RefSeq" id="WP_251909851.1">
    <property type="nucleotide sequence ID" value="NZ_JAMRXG010000002.1"/>
</dbReference>
<dbReference type="Gene3D" id="3.40.50.300">
    <property type="entry name" value="P-loop containing nucleotide triphosphate hydrolases"/>
    <property type="match status" value="1"/>
</dbReference>
<dbReference type="SMART" id="SM00382">
    <property type="entry name" value="AAA"/>
    <property type="match status" value="1"/>
</dbReference>
<dbReference type="EMBL" id="JAMRXG010000002">
    <property type="protein sequence ID" value="MCM6772842.1"/>
    <property type="molecule type" value="Genomic_DNA"/>
</dbReference>
<dbReference type="GO" id="GO:0016887">
    <property type="term" value="F:ATP hydrolysis activity"/>
    <property type="evidence" value="ECO:0007669"/>
    <property type="project" value="InterPro"/>
</dbReference>
<keyword evidence="3 5" id="KW-0067">ATP-binding</keyword>
<dbReference type="PANTHER" id="PTHR42734">
    <property type="entry name" value="METAL TRANSPORT SYSTEM ATP-BINDING PROTEIN TM_0124-RELATED"/>
    <property type="match status" value="1"/>
</dbReference>
<feature type="domain" description="ABC transporter" evidence="4">
    <location>
        <begin position="45"/>
        <end position="279"/>
    </location>
</feature>
<gene>
    <name evidence="5" type="ORF">NDR86_05070</name>
</gene>
<evidence type="ECO:0000313" key="5">
    <source>
        <dbReference type="EMBL" id="MCM6772842.1"/>
    </source>
</evidence>
<keyword evidence="6" id="KW-1185">Reference proteome</keyword>
<protein>
    <submittedName>
        <fullName evidence="5">Metal ABC transporter ATP-binding protein</fullName>
    </submittedName>
</protein>
<dbReference type="InterPro" id="IPR027417">
    <property type="entry name" value="P-loop_NTPase"/>
</dbReference>
<evidence type="ECO:0000256" key="3">
    <source>
        <dbReference type="ARBA" id="ARBA00022840"/>
    </source>
</evidence>
<dbReference type="PROSITE" id="PS50893">
    <property type="entry name" value="ABC_TRANSPORTER_2"/>
    <property type="match status" value="1"/>
</dbReference>
<keyword evidence="2" id="KW-0547">Nucleotide-binding</keyword>
<dbReference type="InterPro" id="IPR003593">
    <property type="entry name" value="AAA+_ATPase"/>
</dbReference>
<dbReference type="InterPro" id="IPR003439">
    <property type="entry name" value="ABC_transporter-like_ATP-bd"/>
</dbReference>
<organism evidence="5 6">
    <name type="scientific">Nocardia pulmonis</name>
    <dbReference type="NCBI Taxonomy" id="2951408"/>
    <lineage>
        <taxon>Bacteria</taxon>
        <taxon>Bacillati</taxon>
        <taxon>Actinomycetota</taxon>
        <taxon>Actinomycetes</taxon>
        <taxon>Mycobacteriales</taxon>
        <taxon>Nocardiaceae</taxon>
        <taxon>Nocardia</taxon>
    </lineage>
</organism>
<dbReference type="PROSITE" id="PS00211">
    <property type="entry name" value="ABC_TRANSPORTER_1"/>
    <property type="match status" value="1"/>
</dbReference>
<dbReference type="GO" id="GO:0005524">
    <property type="term" value="F:ATP binding"/>
    <property type="evidence" value="ECO:0007669"/>
    <property type="project" value="UniProtKB-KW"/>
</dbReference>
<sequence>MSGKVDTSERVATGVSTTAGIEPVLAESDCPFGPDCAEPADTPAVRLRDARLTFGERTLWDGLDLDIAAGEFVAVLGPNGSGKTSMLRMLLGQIAPSAGRVEIAGAPARLGNPHIGYVPQQKTFDAGVQLRGVDLVGLGVDGHRWGLGWRGRKERRRRVADAIDQVGAGHFAHAPLDALSGGEQQRLRVAQALVGDPRVLLCDEPLLSLDLANQRLVAELIDARRRNHGTAVLFVTHEINPVLPLVDRVLYLVDGKFRIGPPDEVMTSEVLSELYRTRIDVLRVRGRLVVVGGEGEL</sequence>
<keyword evidence="1" id="KW-0813">Transport</keyword>
<evidence type="ECO:0000256" key="1">
    <source>
        <dbReference type="ARBA" id="ARBA00022448"/>
    </source>
</evidence>
<dbReference type="Pfam" id="PF00005">
    <property type="entry name" value="ABC_tran"/>
    <property type="match status" value="1"/>
</dbReference>